<dbReference type="Gene3D" id="2.30.42.10">
    <property type="match status" value="1"/>
</dbReference>
<dbReference type="PANTHER" id="PTHR32060">
    <property type="entry name" value="TAIL-SPECIFIC PROTEASE"/>
    <property type="match status" value="1"/>
</dbReference>
<evidence type="ECO:0000259" key="3">
    <source>
        <dbReference type="PROSITE" id="PS50106"/>
    </source>
</evidence>
<reference evidence="4 5" key="1">
    <citation type="submission" date="2019-02" db="EMBL/GenBank/DDBJ databases">
        <title>Deep-cultivation of Planctomycetes and their phenomic and genomic characterization uncovers novel biology.</title>
        <authorList>
            <person name="Wiegand S."/>
            <person name="Jogler M."/>
            <person name="Boedeker C."/>
            <person name="Pinto D."/>
            <person name="Vollmers J."/>
            <person name="Rivas-Marin E."/>
            <person name="Kohn T."/>
            <person name="Peeters S.H."/>
            <person name="Heuer A."/>
            <person name="Rast P."/>
            <person name="Oberbeckmann S."/>
            <person name="Bunk B."/>
            <person name="Jeske O."/>
            <person name="Meyerdierks A."/>
            <person name="Storesund J.E."/>
            <person name="Kallscheuer N."/>
            <person name="Luecker S."/>
            <person name="Lage O.M."/>
            <person name="Pohl T."/>
            <person name="Merkel B.J."/>
            <person name="Hornburger P."/>
            <person name="Mueller R.-W."/>
            <person name="Bruemmer F."/>
            <person name="Labrenz M."/>
            <person name="Spormann A.M."/>
            <person name="Op den Camp H."/>
            <person name="Overmann J."/>
            <person name="Amann R."/>
            <person name="Jetten M.S.M."/>
            <person name="Mascher T."/>
            <person name="Medema M.H."/>
            <person name="Devos D.P."/>
            <person name="Kaster A.-K."/>
            <person name="Ovreas L."/>
            <person name="Rohde M."/>
            <person name="Galperin M.Y."/>
            <person name="Jogler C."/>
        </authorList>
    </citation>
    <scope>NUCLEOTIDE SEQUENCE [LARGE SCALE GENOMIC DNA]</scope>
    <source>
        <strain evidence="4 5">Pan44</strain>
    </source>
</reference>
<evidence type="ECO:0000313" key="4">
    <source>
        <dbReference type="EMBL" id="QDT55018.1"/>
    </source>
</evidence>
<feature type="domain" description="PDZ" evidence="3">
    <location>
        <begin position="134"/>
        <end position="217"/>
    </location>
</feature>
<dbReference type="Proteomes" id="UP000315700">
    <property type="component" value="Chromosome"/>
</dbReference>
<dbReference type="GO" id="GO:0006508">
    <property type="term" value="P:proteolysis"/>
    <property type="evidence" value="ECO:0007669"/>
    <property type="project" value="UniProtKB-KW"/>
</dbReference>
<keyword evidence="4" id="KW-0378">Hydrolase</keyword>
<keyword evidence="4" id="KW-0645">Protease</keyword>
<protein>
    <submittedName>
        <fullName evidence="4">Putative CtpA-like serine protease</fullName>
        <ecNumber evidence="4">3.4.21.-</ecNumber>
    </submittedName>
</protein>
<dbReference type="InterPro" id="IPR005151">
    <property type="entry name" value="Tail-specific_protease"/>
</dbReference>
<organism evidence="4 5">
    <name type="scientific">Caulifigura coniformis</name>
    <dbReference type="NCBI Taxonomy" id="2527983"/>
    <lineage>
        <taxon>Bacteria</taxon>
        <taxon>Pseudomonadati</taxon>
        <taxon>Planctomycetota</taxon>
        <taxon>Planctomycetia</taxon>
        <taxon>Planctomycetales</taxon>
        <taxon>Planctomycetaceae</taxon>
        <taxon>Caulifigura</taxon>
    </lineage>
</organism>
<dbReference type="GO" id="GO:0004175">
    <property type="term" value="F:endopeptidase activity"/>
    <property type="evidence" value="ECO:0007669"/>
    <property type="project" value="TreeGrafter"/>
</dbReference>
<name>A0A517SFW4_9PLAN</name>
<dbReference type="Pfam" id="PF03572">
    <property type="entry name" value="Peptidase_S41"/>
    <property type="match status" value="1"/>
</dbReference>
<dbReference type="PROSITE" id="PS50106">
    <property type="entry name" value="PDZ"/>
    <property type="match status" value="1"/>
</dbReference>
<dbReference type="EC" id="3.4.21.-" evidence="4"/>
<dbReference type="SUPFAM" id="SSF52096">
    <property type="entry name" value="ClpP/crotonase"/>
    <property type="match status" value="1"/>
</dbReference>
<feature type="signal peptide" evidence="2">
    <location>
        <begin position="1"/>
        <end position="23"/>
    </location>
</feature>
<accession>A0A517SFW4</accession>
<dbReference type="PROSITE" id="PS51257">
    <property type="entry name" value="PROKAR_LIPOPROTEIN"/>
    <property type="match status" value="1"/>
</dbReference>
<gene>
    <name evidence="4" type="ORF">Pan44_30590</name>
</gene>
<dbReference type="SMART" id="SM00228">
    <property type="entry name" value="PDZ"/>
    <property type="match status" value="1"/>
</dbReference>
<keyword evidence="2" id="KW-0732">Signal</keyword>
<dbReference type="EMBL" id="CP036271">
    <property type="protein sequence ID" value="QDT55018.1"/>
    <property type="molecule type" value="Genomic_DNA"/>
</dbReference>
<dbReference type="SMART" id="SM00245">
    <property type="entry name" value="TSPc"/>
    <property type="match status" value="1"/>
</dbReference>
<evidence type="ECO:0000256" key="2">
    <source>
        <dbReference type="SAM" id="SignalP"/>
    </source>
</evidence>
<dbReference type="InParanoid" id="A0A517SFW4"/>
<dbReference type="CDD" id="cd06782">
    <property type="entry name" value="cpPDZ_CPP-like"/>
    <property type="match status" value="1"/>
</dbReference>
<evidence type="ECO:0000256" key="1">
    <source>
        <dbReference type="SAM" id="MobiDB-lite"/>
    </source>
</evidence>
<sequence length="477" mass="51270" precursor="true">MNLRAGAAGLALAIIASCGAAHARAGESQSDAATFASDMISLADLLAKHHYEPPARQQVVLIAARALYKARDLTPPADLSDRCSAATSEHEMHAILKAACGEKFVIDGETRSAVAQALEACVPGGLQLLSKKADVAQRQLAENRYVGVGIATRLDDQREMQVASIMPNGPMDRAGVREGTVVRTIDGWATKSQRIEECVERLRGPEGTSVELMIRRPGSDQDEPLTLIRGVVPQTLLESTIEEEGGRRIAVLTLKQLGGSVPHELGKLAEKERDLDGIVLDLREVQGPAHYAILLADQFLDGGEMGCVCKRDQKTPLRAEAGELFADVPIAIAADPSSAGSAGWLATVLMERKRAKVFGQHGDRPNLDFDSFALRSGTQAAAFATRLLESPGSSRTLVVSETTQKTPPETVSAKHFSERPPIWPTPPKSPTDVARQVFNGMARQVIASQPDRGTYGFDRGPVVIAKEYLRSLPARKK</sequence>
<dbReference type="PANTHER" id="PTHR32060:SF30">
    <property type="entry name" value="CARBOXY-TERMINAL PROCESSING PROTEASE CTPA"/>
    <property type="match status" value="1"/>
</dbReference>
<dbReference type="InterPro" id="IPR029045">
    <property type="entry name" value="ClpP/crotonase-like_dom_sf"/>
</dbReference>
<feature type="region of interest" description="Disordered" evidence="1">
    <location>
        <begin position="401"/>
        <end position="428"/>
    </location>
</feature>
<dbReference type="AlphaFoldDB" id="A0A517SFW4"/>
<keyword evidence="5" id="KW-1185">Reference proteome</keyword>
<dbReference type="RefSeq" id="WP_197453339.1">
    <property type="nucleotide sequence ID" value="NZ_CP036271.1"/>
</dbReference>
<dbReference type="KEGG" id="ccos:Pan44_30590"/>
<dbReference type="InterPro" id="IPR001478">
    <property type="entry name" value="PDZ"/>
</dbReference>
<dbReference type="Pfam" id="PF00595">
    <property type="entry name" value="PDZ"/>
    <property type="match status" value="1"/>
</dbReference>
<proteinExistence type="predicted"/>
<dbReference type="GO" id="GO:0007165">
    <property type="term" value="P:signal transduction"/>
    <property type="evidence" value="ECO:0007669"/>
    <property type="project" value="TreeGrafter"/>
</dbReference>
<dbReference type="Gene3D" id="3.90.226.10">
    <property type="entry name" value="2-enoyl-CoA Hydratase, Chain A, domain 1"/>
    <property type="match status" value="1"/>
</dbReference>
<evidence type="ECO:0000313" key="5">
    <source>
        <dbReference type="Proteomes" id="UP000315700"/>
    </source>
</evidence>
<dbReference type="GO" id="GO:0008236">
    <property type="term" value="F:serine-type peptidase activity"/>
    <property type="evidence" value="ECO:0007669"/>
    <property type="project" value="InterPro"/>
</dbReference>
<dbReference type="SUPFAM" id="SSF50156">
    <property type="entry name" value="PDZ domain-like"/>
    <property type="match status" value="1"/>
</dbReference>
<dbReference type="GO" id="GO:0030288">
    <property type="term" value="C:outer membrane-bounded periplasmic space"/>
    <property type="evidence" value="ECO:0007669"/>
    <property type="project" value="TreeGrafter"/>
</dbReference>
<feature type="chain" id="PRO_5021892124" evidence="2">
    <location>
        <begin position="24"/>
        <end position="477"/>
    </location>
</feature>
<dbReference type="InterPro" id="IPR036034">
    <property type="entry name" value="PDZ_sf"/>
</dbReference>